<dbReference type="Proteomes" id="UP001183202">
    <property type="component" value="Unassembled WGS sequence"/>
</dbReference>
<dbReference type="EMBL" id="JAVREJ010000005">
    <property type="protein sequence ID" value="MDT0349823.1"/>
    <property type="molecule type" value="Genomic_DNA"/>
</dbReference>
<reference evidence="2" key="1">
    <citation type="submission" date="2023-07" db="EMBL/GenBank/DDBJ databases">
        <title>30 novel species of actinomycetes from the DSMZ collection.</title>
        <authorList>
            <person name="Nouioui I."/>
        </authorList>
    </citation>
    <scope>NUCLEOTIDE SEQUENCE [LARGE SCALE GENOMIC DNA]</scope>
    <source>
        <strain evidence="2">DSM 45834</strain>
    </source>
</reference>
<organism evidence="1 2">
    <name type="scientific">Pseudonocardia charpentierae</name>
    <dbReference type="NCBI Taxonomy" id="3075545"/>
    <lineage>
        <taxon>Bacteria</taxon>
        <taxon>Bacillati</taxon>
        <taxon>Actinomycetota</taxon>
        <taxon>Actinomycetes</taxon>
        <taxon>Pseudonocardiales</taxon>
        <taxon>Pseudonocardiaceae</taxon>
        <taxon>Pseudonocardia</taxon>
    </lineage>
</organism>
<sequence length="41" mass="4418">MLVHFDAYIQPSSQLGASGEVTVLDGGSEIVTVPFRTWLVP</sequence>
<evidence type="ECO:0000313" key="2">
    <source>
        <dbReference type="Proteomes" id="UP001183202"/>
    </source>
</evidence>
<comment type="caution">
    <text evidence="1">The sequence shown here is derived from an EMBL/GenBank/DDBJ whole genome shotgun (WGS) entry which is preliminary data.</text>
</comment>
<protein>
    <submittedName>
        <fullName evidence="1">Uncharacterized protein</fullName>
    </submittedName>
</protein>
<dbReference type="RefSeq" id="WP_311555856.1">
    <property type="nucleotide sequence ID" value="NZ_JAVREJ010000005.1"/>
</dbReference>
<gene>
    <name evidence="1" type="ORF">RM445_09850</name>
</gene>
<name>A0ABU2N9U9_9PSEU</name>
<evidence type="ECO:0000313" key="1">
    <source>
        <dbReference type="EMBL" id="MDT0349823.1"/>
    </source>
</evidence>
<proteinExistence type="predicted"/>
<keyword evidence="2" id="KW-1185">Reference proteome</keyword>
<accession>A0ABU2N9U9</accession>